<comment type="similarity">
    <text evidence="1">Belongs to the LysR transcriptional regulatory family.</text>
</comment>
<accession>A0A7X6K4N6</accession>
<dbReference type="PANTHER" id="PTHR30346">
    <property type="entry name" value="TRANSCRIPTIONAL DUAL REGULATOR HCAR-RELATED"/>
    <property type="match status" value="1"/>
</dbReference>
<dbReference type="PANTHER" id="PTHR30346:SF0">
    <property type="entry name" value="HCA OPERON TRANSCRIPTIONAL ACTIVATOR HCAR"/>
    <property type="match status" value="1"/>
</dbReference>
<dbReference type="GO" id="GO:0003700">
    <property type="term" value="F:DNA-binding transcription factor activity"/>
    <property type="evidence" value="ECO:0007669"/>
    <property type="project" value="InterPro"/>
</dbReference>
<dbReference type="Pfam" id="PF03466">
    <property type="entry name" value="LysR_substrate"/>
    <property type="match status" value="1"/>
</dbReference>
<dbReference type="GO" id="GO:0003677">
    <property type="term" value="F:DNA binding"/>
    <property type="evidence" value="ECO:0007669"/>
    <property type="project" value="UniProtKB-KW"/>
</dbReference>
<dbReference type="SUPFAM" id="SSF53850">
    <property type="entry name" value="Periplasmic binding protein-like II"/>
    <property type="match status" value="1"/>
</dbReference>
<reference evidence="6 7" key="1">
    <citation type="submission" date="2020-04" db="EMBL/GenBank/DDBJ databases">
        <title>Arthrobacter sp. nov.</title>
        <authorList>
            <person name="Liu S."/>
        </authorList>
    </citation>
    <scope>NUCLEOTIDE SEQUENCE [LARGE SCALE GENOMIC DNA]</scope>
    <source>
        <strain evidence="6 7">E918</strain>
    </source>
</reference>
<keyword evidence="2" id="KW-0805">Transcription regulation</keyword>
<organism evidence="6 7">
    <name type="scientific">Arthrobacter mobilis</name>
    <dbReference type="NCBI Taxonomy" id="2724944"/>
    <lineage>
        <taxon>Bacteria</taxon>
        <taxon>Bacillati</taxon>
        <taxon>Actinomycetota</taxon>
        <taxon>Actinomycetes</taxon>
        <taxon>Micrococcales</taxon>
        <taxon>Micrococcaceae</taxon>
        <taxon>Arthrobacter</taxon>
    </lineage>
</organism>
<protein>
    <submittedName>
        <fullName evidence="6">LysR family transcriptional regulator</fullName>
    </submittedName>
</protein>
<dbReference type="Pfam" id="PF00126">
    <property type="entry name" value="HTH_1"/>
    <property type="match status" value="1"/>
</dbReference>
<evidence type="ECO:0000256" key="1">
    <source>
        <dbReference type="ARBA" id="ARBA00009437"/>
    </source>
</evidence>
<dbReference type="PRINTS" id="PR00039">
    <property type="entry name" value="HTHLYSR"/>
</dbReference>
<dbReference type="RefSeq" id="WP_168486169.1">
    <property type="nucleotide sequence ID" value="NZ_JAAZSQ010000007.1"/>
</dbReference>
<dbReference type="AlphaFoldDB" id="A0A7X6K4N6"/>
<comment type="caution">
    <text evidence="6">The sequence shown here is derived from an EMBL/GenBank/DDBJ whole genome shotgun (WGS) entry which is preliminary data.</text>
</comment>
<dbReference type="PROSITE" id="PS50931">
    <property type="entry name" value="HTH_LYSR"/>
    <property type="match status" value="1"/>
</dbReference>
<gene>
    <name evidence="6" type="ORF">HGG74_09840</name>
</gene>
<dbReference type="InterPro" id="IPR036388">
    <property type="entry name" value="WH-like_DNA-bd_sf"/>
</dbReference>
<dbReference type="InterPro" id="IPR036390">
    <property type="entry name" value="WH_DNA-bd_sf"/>
</dbReference>
<dbReference type="GO" id="GO:0032993">
    <property type="term" value="C:protein-DNA complex"/>
    <property type="evidence" value="ECO:0007669"/>
    <property type="project" value="TreeGrafter"/>
</dbReference>
<evidence type="ECO:0000256" key="3">
    <source>
        <dbReference type="ARBA" id="ARBA00023125"/>
    </source>
</evidence>
<name>A0A7X6K4N6_9MICC</name>
<dbReference type="SUPFAM" id="SSF46785">
    <property type="entry name" value="Winged helix' DNA-binding domain"/>
    <property type="match status" value="1"/>
</dbReference>
<keyword evidence="7" id="KW-1185">Reference proteome</keyword>
<dbReference type="Gene3D" id="1.10.10.10">
    <property type="entry name" value="Winged helix-like DNA-binding domain superfamily/Winged helix DNA-binding domain"/>
    <property type="match status" value="1"/>
</dbReference>
<dbReference type="FunFam" id="1.10.10.10:FF:000001">
    <property type="entry name" value="LysR family transcriptional regulator"/>
    <property type="match status" value="1"/>
</dbReference>
<keyword evidence="3" id="KW-0238">DNA-binding</keyword>
<evidence type="ECO:0000256" key="2">
    <source>
        <dbReference type="ARBA" id="ARBA00023015"/>
    </source>
</evidence>
<keyword evidence="4" id="KW-0804">Transcription</keyword>
<evidence type="ECO:0000313" key="7">
    <source>
        <dbReference type="Proteomes" id="UP000544090"/>
    </source>
</evidence>
<evidence type="ECO:0000259" key="5">
    <source>
        <dbReference type="PROSITE" id="PS50931"/>
    </source>
</evidence>
<dbReference type="InterPro" id="IPR000847">
    <property type="entry name" value="LysR_HTH_N"/>
</dbReference>
<dbReference type="EMBL" id="JAAZSQ010000007">
    <property type="protein sequence ID" value="NKX54835.1"/>
    <property type="molecule type" value="Genomic_DNA"/>
</dbReference>
<proteinExistence type="inferred from homology"/>
<dbReference type="InterPro" id="IPR005119">
    <property type="entry name" value="LysR_subst-bd"/>
</dbReference>
<feature type="domain" description="HTH lysR-type" evidence="5">
    <location>
        <begin position="2"/>
        <end position="59"/>
    </location>
</feature>
<evidence type="ECO:0000256" key="4">
    <source>
        <dbReference type="ARBA" id="ARBA00023163"/>
    </source>
</evidence>
<dbReference type="Proteomes" id="UP000544090">
    <property type="component" value="Unassembled WGS sequence"/>
</dbReference>
<evidence type="ECO:0000313" key="6">
    <source>
        <dbReference type="EMBL" id="NKX54835.1"/>
    </source>
</evidence>
<dbReference type="Gene3D" id="3.40.190.10">
    <property type="entry name" value="Periplasmic binding protein-like II"/>
    <property type="match status" value="2"/>
</dbReference>
<sequence length="294" mass="32059">MFTLDQVRSFIAVAEELHFGRAAERLNMTQPPLSRQIQKLEKSIGVDLFERDNRKVALTAAGEAFLAEARRLAVAADRAPQTARRIAAGRAGVLRIGFTAASGYSLLGPLLAEIEEGLPDVDVDLQEMVTGEQLQALAAGELDLGLARPPFDTRQFESRLLLSESLLVAVPEGHPLDELKRPVEAADLVDVPLVMHHPTKARYFYDLSVRLLPIEHRNEVHSVSQILTMVALVAAGRGVAFVPESARLLGVGGVSYLRLAGASTDVVELHALWARGTRNPALERLLDVMQLKTD</sequence>